<comment type="caution">
    <text evidence="2">The sequence shown here is derived from an EMBL/GenBank/DDBJ whole genome shotgun (WGS) entry which is preliminary data.</text>
</comment>
<dbReference type="Gene3D" id="2.60.40.10">
    <property type="entry name" value="Immunoglobulins"/>
    <property type="match status" value="5"/>
</dbReference>
<evidence type="ECO:0000313" key="2">
    <source>
        <dbReference type="EMBL" id="OOS01760.1"/>
    </source>
</evidence>
<feature type="compositionally biased region" description="Pro residues" evidence="1">
    <location>
        <begin position="216"/>
        <end position="227"/>
    </location>
</feature>
<proteinExistence type="predicted"/>
<protein>
    <submittedName>
        <fullName evidence="2">Uncharacterized protein</fullName>
    </submittedName>
</protein>
<dbReference type="Proteomes" id="UP000190023">
    <property type="component" value="Unassembled WGS sequence"/>
</dbReference>
<name>A0A1T0AWF2_9PAST</name>
<dbReference type="EMBL" id="MUYB01000043">
    <property type="protein sequence ID" value="OOS01760.1"/>
    <property type="molecule type" value="Genomic_DNA"/>
</dbReference>
<dbReference type="NCBIfam" id="NF033510">
    <property type="entry name" value="Ca_tandemer"/>
    <property type="match status" value="2"/>
</dbReference>
<dbReference type="PRINTS" id="PR01217">
    <property type="entry name" value="PRICHEXTENSN"/>
</dbReference>
<dbReference type="InterPro" id="IPR013783">
    <property type="entry name" value="Ig-like_fold"/>
</dbReference>
<reference evidence="2 3" key="1">
    <citation type="submission" date="2017-02" db="EMBL/GenBank/DDBJ databases">
        <title>Draft genome sequence of Haemophilus felis CCUG 31170 type strain.</title>
        <authorList>
            <person name="Engstrom-Jakobsson H."/>
            <person name="Salva-Serra F."/>
            <person name="Thorell K."/>
            <person name="Gonzales-Siles L."/>
            <person name="Karlsson R."/>
            <person name="Boulund F."/>
            <person name="Engstrand L."/>
            <person name="Kristiansson E."/>
            <person name="Moore E."/>
        </authorList>
    </citation>
    <scope>NUCLEOTIDE SEQUENCE [LARGE SCALE GENOMIC DNA]</scope>
    <source>
        <strain evidence="2 3">CCUG 31170</strain>
    </source>
</reference>
<dbReference type="STRING" id="123822.B0188_09540"/>
<accession>A0A1T0AWF2</accession>
<dbReference type="InterPro" id="IPR049826">
    <property type="entry name" value="Ig-like_ice"/>
</dbReference>
<sequence>MKQYLLKVILPNQTEAQILSLTAEDILDLIIQEDAQYQLFDSQGELVFEFGYPVNVEDVVAHLEFQPKNTAHFQQNLNNTATAIEQTLDINDIRAEEIFQVKQGKVAQPQSEQPQPQPSIPEPPQPQPEPEQPTPKPEQPQPQPEPEQPTPKPEQPQPQPELEQPTPKPEQSQPQPELEQPTPKPEQPQPKPEQSQPQPEPEQPAPKPEEPEKPPVPEQPETPPATPPKVSLTVNDITTDNTLNKQESTQAVSLSGDITIENVEASALSLKVRLNNQEFNGTISGGTWSAEIPANIAAALPQGQNQLMVSVMKGNETLASENKAFSVDTVLDEPQIMIDPITSDNIISKTEAEGQTAITVSGKVINTPNSNAKVGDLVTISVGEVSQQVQLIAGSKAGELLFSTMVAPQSLAAHKMLTVQVQTSDTAQNQATGEATHAYEVLTETSKPVLTLNDIAGDNVVNFAESKGMVAISGTVQNGVNGQKVVLTCGCPSCTGVKWQDVEATINDGTFSVNVQGANLVVAAKDGKMIIKADYTKIDKAGNQAEADPVQIEYSVDAQKPNDPVIIIIDPIAQDGIINIEEAKEQNITITGYAITKPGVVDTGYSSITIGSHKQSIKFDEKFRFSTSVSKSILEANEGKMLVVNGEFENGRTYEYHPVKSAPNTNSPPAYYRFDLDPPALEVTIDPIPTINLEKAKQQISLTGTFTADLTKVQAESLAVEITLNDKKYQQQVRLDLAEKRWLLTLPAGELTFQQGEQVPISAKITGTSHSGNAGENTASKHLPR</sequence>
<feature type="region of interest" description="Disordered" evidence="1">
    <location>
        <begin position="102"/>
        <end position="233"/>
    </location>
</feature>
<dbReference type="OrthoDB" id="5787335at2"/>
<dbReference type="AlphaFoldDB" id="A0A1T0AWF2"/>
<gene>
    <name evidence="2" type="ORF">B0188_09540</name>
</gene>
<evidence type="ECO:0000256" key="1">
    <source>
        <dbReference type="SAM" id="MobiDB-lite"/>
    </source>
</evidence>
<organism evidence="2 3">
    <name type="scientific">[Haemophilus] felis</name>
    <dbReference type="NCBI Taxonomy" id="123822"/>
    <lineage>
        <taxon>Bacteria</taxon>
        <taxon>Pseudomonadati</taxon>
        <taxon>Pseudomonadota</taxon>
        <taxon>Gammaproteobacteria</taxon>
        <taxon>Pasteurellales</taxon>
        <taxon>Pasteurellaceae</taxon>
    </lineage>
</organism>
<feature type="compositionally biased region" description="Low complexity" evidence="1">
    <location>
        <begin position="160"/>
        <end position="181"/>
    </location>
</feature>
<evidence type="ECO:0000313" key="3">
    <source>
        <dbReference type="Proteomes" id="UP000190023"/>
    </source>
</evidence>
<dbReference type="PANTHER" id="PTHR24216">
    <property type="entry name" value="PAXILLIN-RELATED"/>
    <property type="match status" value="1"/>
</dbReference>
<feature type="compositionally biased region" description="Pro residues" evidence="1">
    <location>
        <begin position="182"/>
        <end position="191"/>
    </location>
</feature>
<feature type="compositionally biased region" description="Pro residues" evidence="1">
    <location>
        <begin position="115"/>
        <end position="159"/>
    </location>
</feature>
<dbReference type="NCBIfam" id="NF012196">
    <property type="entry name" value="Ig_like_ice"/>
    <property type="match status" value="2"/>
</dbReference>
<keyword evidence="3" id="KW-1185">Reference proteome</keyword>
<feature type="region of interest" description="Disordered" evidence="1">
    <location>
        <begin position="765"/>
        <end position="785"/>
    </location>
</feature>